<dbReference type="InterPro" id="IPR031728">
    <property type="entry name" value="GlcAase_C"/>
</dbReference>
<dbReference type="InterPro" id="IPR013780">
    <property type="entry name" value="Glyco_hydro_b"/>
</dbReference>
<name>A0A165B3N0_9APHY</name>
<dbReference type="SUPFAM" id="SSF51445">
    <property type="entry name" value="(Trans)glycosidases"/>
    <property type="match status" value="1"/>
</dbReference>
<reference evidence="4 5" key="1">
    <citation type="journal article" date="2016" name="Mol. Biol. Evol.">
        <title>Comparative Genomics of Early-Diverging Mushroom-Forming Fungi Provides Insights into the Origins of Lignocellulose Decay Capabilities.</title>
        <authorList>
            <person name="Nagy L.G."/>
            <person name="Riley R."/>
            <person name="Tritt A."/>
            <person name="Adam C."/>
            <person name="Daum C."/>
            <person name="Floudas D."/>
            <person name="Sun H."/>
            <person name="Yadav J.S."/>
            <person name="Pangilinan J."/>
            <person name="Larsson K.H."/>
            <person name="Matsuura K."/>
            <person name="Barry K."/>
            <person name="Labutti K."/>
            <person name="Kuo R."/>
            <person name="Ohm R.A."/>
            <person name="Bhattacharya S.S."/>
            <person name="Shirouzu T."/>
            <person name="Yoshinaga Y."/>
            <person name="Martin F.M."/>
            <person name="Grigoriev I.V."/>
            <person name="Hibbett D.S."/>
        </authorList>
    </citation>
    <scope>NUCLEOTIDE SEQUENCE [LARGE SCALE GENOMIC DNA]</scope>
    <source>
        <strain evidence="4 5">93-53</strain>
    </source>
</reference>
<keyword evidence="4" id="KW-0378">Hydrolase</keyword>
<dbReference type="Pfam" id="PF16862">
    <property type="entry name" value="Glyco_hydro_79C"/>
    <property type="match status" value="1"/>
</dbReference>
<dbReference type="InParanoid" id="A0A165B3N0"/>
<evidence type="ECO:0000256" key="1">
    <source>
        <dbReference type="SAM" id="MobiDB-lite"/>
    </source>
</evidence>
<evidence type="ECO:0000259" key="3">
    <source>
        <dbReference type="Pfam" id="PF16862"/>
    </source>
</evidence>
<feature type="domain" description="Beta-glucuronidase C-terminal" evidence="3">
    <location>
        <begin position="353"/>
        <end position="463"/>
    </location>
</feature>
<dbReference type="InterPro" id="IPR017853">
    <property type="entry name" value="GH"/>
</dbReference>
<dbReference type="PANTHER" id="PTHR36183">
    <property type="entry name" value="BETA-GLUCURONIDASE"/>
    <property type="match status" value="1"/>
</dbReference>
<sequence length="558" mass="59014">MSGALLGFSIEITHLQVPFLNLMALITQRAGRVHVRVGGNSQENATLVSDLSNGKSIAKQSVDGGNPTDTPALLYTPEILYMLSNISGLVNTKWYLGVPLNDSSTFVVPSQNTIGNEPDLYARHGHRPATYSPYDYFGEFGQVVQAMQADVNTPVTNKLLAPSVATGDWTPEDVWNTNFIPAYMNNLAALTVEHYPNDNCAALYPGFGPPQDPQSVFPSYLTHASCKSIVAPYLNSSAIALAAGQPFVMFETNTASCGGFPGISDSFGAALWAVDYALQMGASDFSHALLHVGGQDVYYNPFTPPLTNQSKIHQWTIGPIFYSVLAVAETLGSSNHSQIIDLASNGDNDYTPGYAVYKNGTLARLALINFMTDPSGANDYTVTISVGGNALGQPSTTPSQIRLKYLLAPSVGEKFNITWAGQTFGGQFESDGRLRGAETMQTVDCDTTNNTCQVTVPAPGFALVFLSDGAFEESTPTSTHTFATTVTAAGEQKYSTTVDPSTLQTSNGHKGADGGHGSTSKGKHSGATAAGIYPSVVLLLAMLAGVGVLIRAVGNGWS</sequence>
<evidence type="ECO:0000256" key="2">
    <source>
        <dbReference type="SAM" id="Phobius"/>
    </source>
</evidence>
<proteinExistence type="predicted"/>
<dbReference type="EMBL" id="KV427694">
    <property type="protein sequence ID" value="KZT00162.1"/>
    <property type="molecule type" value="Genomic_DNA"/>
</dbReference>
<keyword evidence="5" id="KW-1185">Reference proteome</keyword>
<dbReference type="STRING" id="1314785.A0A165B3N0"/>
<dbReference type="PANTHER" id="PTHR36183:SF2">
    <property type="entry name" value="BETA-GLUCURONIDASE C-TERMINAL DOMAIN-CONTAINING PROTEIN"/>
    <property type="match status" value="1"/>
</dbReference>
<feature type="transmembrane region" description="Helical" evidence="2">
    <location>
        <begin position="532"/>
        <end position="553"/>
    </location>
</feature>
<feature type="compositionally biased region" description="Polar residues" evidence="1">
    <location>
        <begin position="493"/>
        <end position="508"/>
    </location>
</feature>
<keyword evidence="2" id="KW-1133">Transmembrane helix</keyword>
<keyword evidence="2" id="KW-0812">Transmembrane</keyword>
<organism evidence="4 5">
    <name type="scientific">Laetiporus sulphureus 93-53</name>
    <dbReference type="NCBI Taxonomy" id="1314785"/>
    <lineage>
        <taxon>Eukaryota</taxon>
        <taxon>Fungi</taxon>
        <taxon>Dikarya</taxon>
        <taxon>Basidiomycota</taxon>
        <taxon>Agaricomycotina</taxon>
        <taxon>Agaricomycetes</taxon>
        <taxon>Polyporales</taxon>
        <taxon>Laetiporus</taxon>
    </lineage>
</organism>
<dbReference type="GO" id="GO:0016787">
    <property type="term" value="F:hydrolase activity"/>
    <property type="evidence" value="ECO:0007669"/>
    <property type="project" value="UniProtKB-KW"/>
</dbReference>
<dbReference type="Gene3D" id="2.60.40.1180">
    <property type="entry name" value="Golgi alpha-mannosidase II"/>
    <property type="match status" value="1"/>
</dbReference>
<dbReference type="Gene3D" id="3.20.20.80">
    <property type="entry name" value="Glycosidases"/>
    <property type="match status" value="1"/>
</dbReference>
<keyword evidence="2" id="KW-0472">Membrane</keyword>
<accession>A0A165B3N0</accession>
<dbReference type="AlphaFoldDB" id="A0A165B3N0"/>
<dbReference type="RefSeq" id="XP_040757902.1">
    <property type="nucleotide sequence ID" value="XM_040911396.1"/>
</dbReference>
<evidence type="ECO:0000313" key="4">
    <source>
        <dbReference type="EMBL" id="KZT00162.1"/>
    </source>
</evidence>
<dbReference type="Proteomes" id="UP000076871">
    <property type="component" value="Unassembled WGS sequence"/>
</dbReference>
<evidence type="ECO:0000313" key="5">
    <source>
        <dbReference type="Proteomes" id="UP000076871"/>
    </source>
</evidence>
<dbReference type="GeneID" id="63828424"/>
<gene>
    <name evidence="4" type="ORF">LAESUDRAFT_745930</name>
</gene>
<protein>
    <submittedName>
        <fullName evidence="4">Glycoside hydrolase family 79 protein</fullName>
    </submittedName>
</protein>
<feature type="region of interest" description="Disordered" evidence="1">
    <location>
        <begin position="493"/>
        <end position="525"/>
    </location>
</feature>
<dbReference type="InterPro" id="IPR052974">
    <property type="entry name" value="GH79_Enzymes"/>
</dbReference>
<dbReference type="OrthoDB" id="2796951at2759"/>